<evidence type="ECO:0000313" key="2">
    <source>
        <dbReference type="Proteomes" id="UP001597197"/>
    </source>
</evidence>
<sequence>MAATLPVLFQNAAGQFAADPAGFLRLTWSATPRTLADTQAFLSHVTQALRQRGWSKVLGNQLAMLPFSTAEQQWVSQEWLPEAVQVGGYRYGAIVVSADTYARLATAYITTNVGGLPMRYRSFDAEADAVSWLRQQPA</sequence>
<dbReference type="EMBL" id="JBHUFD010000001">
    <property type="protein sequence ID" value="MFD1870837.1"/>
    <property type="molecule type" value="Genomic_DNA"/>
</dbReference>
<accession>A0ABW4QN28</accession>
<reference evidence="2" key="1">
    <citation type="journal article" date="2019" name="Int. J. Syst. Evol. Microbiol.">
        <title>The Global Catalogue of Microorganisms (GCM) 10K type strain sequencing project: providing services to taxonomists for standard genome sequencing and annotation.</title>
        <authorList>
            <consortium name="The Broad Institute Genomics Platform"/>
            <consortium name="The Broad Institute Genome Sequencing Center for Infectious Disease"/>
            <person name="Wu L."/>
            <person name="Ma J."/>
        </authorList>
    </citation>
    <scope>NUCLEOTIDE SEQUENCE [LARGE SCALE GENOMIC DNA]</scope>
    <source>
        <strain evidence="2">CGMCC 1.15795</strain>
    </source>
</reference>
<evidence type="ECO:0008006" key="3">
    <source>
        <dbReference type="Google" id="ProtNLM"/>
    </source>
</evidence>
<dbReference type="RefSeq" id="WP_382310948.1">
    <property type="nucleotide sequence ID" value="NZ_JBHUFD010000001.1"/>
</dbReference>
<gene>
    <name evidence="1" type="ORF">ACFSDX_00250</name>
</gene>
<dbReference type="Proteomes" id="UP001597197">
    <property type="component" value="Unassembled WGS sequence"/>
</dbReference>
<comment type="caution">
    <text evidence="1">The sequence shown here is derived from an EMBL/GenBank/DDBJ whole genome shotgun (WGS) entry which is preliminary data.</text>
</comment>
<organism evidence="1 2">
    <name type="scientific">Hymenobacter bucti</name>
    <dbReference type="NCBI Taxonomy" id="1844114"/>
    <lineage>
        <taxon>Bacteria</taxon>
        <taxon>Pseudomonadati</taxon>
        <taxon>Bacteroidota</taxon>
        <taxon>Cytophagia</taxon>
        <taxon>Cytophagales</taxon>
        <taxon>Hymenobacteraceae</taxon>
        <taxon>Hymenobacter</taxon>
    </lineage>
</organism>
<keyword evidence="2" id="KW-1185">Reference proteome</keyword>
<proteinExistence type="predicted"/>
<protein>
    <recommendedName>
        <fullName evidence="3">STAS/SEC14 domain-containing protein</fullName>
    </recommendedName>
</protein>
<name>A0ABW4QN28_9BACT</name>
<evidence type="ECO:0000313" key="1">
    <source>
        <dbReference type="EMBL" id="MFD1870837.1"/>
    </source>
</evidence>